<organism evidence="9 10">
    <name type="scientific">Euplotes crassus</name>
    <dbReference type="NCBI Taxonomy" id="5936"/>
    <lineage>
        <taxon>Eukaryota</taxon>
        <taxon>Sar</taxon>
        <taxon>Alveolata</taxon>
        <taxon>Ciliophora</taxon>
        <taxon>Intramacronucleata</taxon>
        <taxon>Spirotrichea</taxon>
        <taxon>Hypotrichia</taxon>
        <taxon>Euplotida</taxon>
        <taxon>Euplotidae</taxon>
        <taxon>Moneuplotes</taxon>
    </lineage>
</organism>
<evidence type="ECO:0000256" key="2">
    <source>
        <dbReference type="ARBA" id="ARBA00012438"/>
    </source>
</evidence>
<evidence type="ECO:0000256" key="4">
    <source>
        <dbReference type="ARBA" id="ARBA00022679"/>
    </source>
</evidence>
<evidence type="ECO:0000256" key="6">
    <source>
        <dbReference type="SAM" id="MobiDB-lite"/>
    </source>
</evidence>
<keyword evidence="7" id="KW-1133">Transmembrane helix</keyword>
<dbReference type="GO" id="GO:0009927">
    <property type="term" value="F:histidine phosphotransfer kinase activity"/>
    <property type="evidence" value="ECO:0007669"/>
    <property type="project" value="TreeGrafter"/>
</dbReference>
<dbReference type="SMART" id="SM00387">
    <property type="entry name" value="HATPase_c"/>
    <property type="match status" value="1"/>
</dbReference>
<dbReference type="PANTHER" id="PTHR43047">
    <property type="entry name" value="TWO-COMPONENT HISTIDINE PROTEIN KINASE"/>
    <property type="match status" value="1"/>
</dbReference>
<dbReference type="InterPro" id="IPR003594">
    <property type="entry name" value="HATPase_dom"/>
</dbReference>
<keyword evidence="10" id="KW-1185">Reference proteome</keyword>
<keyword evidence="7" id="KW-0812">Transmembrane</keyword>
<evidence type="ECO:0000256" key="5">
    <source>
        <dbReference type="ARBA" id="ARBA00022777"/>
    </source>
</evidence>
<dbReference type="CDD" id="cd00082">
    <property type="entry name" value="HisKA"/>
    <property type="match status" value="1"/>
</dbReference>
<comment type="catalytic activity">
    <reaction evidence="1">
        <text>ATP + protein L-histidine = ADP + protein N-phospho-L-histidine.</text>
        <dbReference type="EC" id="2.7.13.3"/>
    </reaction>
</comment>
<dbReference type="InterPro" id="IPR003661">
    <property type="entry name" value="HisK_dim/P_dom"/>
</dbReference>
<dbReference type="AlphaFoldDB" id="A0AAD2D4X1"/>
<dbReference type="GO" id="GO:0005886">
    <property type="term" value="C:plasma membrane"/>
    <property type="evidence" value="ECO:0007669"/>
    <property type="project" value="TreeGrafter"/>
</dbReference>
<evidence type="ECO:0000256" key="3">
    <source>
        <dbReference type="ARBA" id="ARBA00022553"/>
    </source>
</evidence>
<dbReference type="EC" id="2.7.13.3" evidence="2"/>
<keyword evidence="5" id="KW-0418">Kinase</keyword>
<dbReference type="SUPFAM" id="SSF47384">
    <property type="entry name" value="Homodimeric domain of signal transducing histidine kinase"/>
    <property type="match status" value="1"/>
</dbReference>
<dbReference type="Proteomes" id="UP001295684">
    <property type="component" value="Unassembled WGS sequence"/>
</dbReference>
<evidence type="ECO:0000256" key="7">
    <source>
        <dbReference type="SAM" id="Phobius"/>
    </source>
</evidence>
<feature type="domain" description="Histidine kinase" evidence="8">
    <location>
        <begin position="291"/>
        <end position="536"/>
    </location>
</feature>
<gene>
    <name evidence="9" type="ORF">ECRASSUSDP1_LOCUS21425</name>
</gene>
<dbReference type="InterPro" id="IPR036890">
    <property type="entry name" value="HATPase_C_sf"/>
</dbReference>
<dbReference type="Gene3D" id="3.30.565.10">
    <property type="entry name" value="Histidine kinase-like ATPase, C-terminal domain"/>
    <property type="match status" value="1"/>
</dbReference>
<reference evidence="9" key="1">
    <citation type="submission" date="2023-07" db="EMBL/GenBank/DDBJ databases">
        <authorList>
            <consortium name="AG Swart"/>
            <person name="Singh M."/>
            <person name="Singh A."/>
            <person name="Seah K."/>
            <person name="Emmerich C."/>
        </authorList>
    </citation>
    <scope>NUCLEOTIDE SEQUENCE</scope>
    <source>
        <strain evidence="9">DP1</strain>
    </source>
</reference>
<dbReference type="Pfam" id="PF02518">
    <property type="entry name" value="HATPase_c"/>
    <property type="match status" value="1"/>
</dbReference>
<dbReference type="PROSITE" id="PS50109">
    <property type="entry name" value="HIS_KIN"/>
    <property type="match status" value="1"/>
</dbReference>
<sequence>MILLMFRGSFQKYFVLMIVLGTALSLIQILDEGWCYQQESWEIRFCISFTVIILDPRKWKLGVLAHTFYVICFAQGGEHVEGEHNKLDDPFDFDKVASRSFTCLWFAITCYILQAKIRTMHCEILNSKKQLQEMKKIINILPFGVAVWPSKTDGKGFTNEEFTSKFMKIRKSLEELEDINISVIDNSKEVRSRKSIPRELSSFLKEQQEFLNEKESMSEKDIKINSNSSKRNMEVEGDEESNSDRIYNVKTLTVEWEGIKSYMHVFIDNTDIIKLEEAKNNIKCQKIMFTSASHEFRTPLNSITNSFDIVNHSFKTIYYSVKPYLSNLTGIQSEEIDLNLQTLNKFLNIGKSSSMLLHALIEDVLNLSKIEVGTFKISQELFSIEELLNEVYDIFYVQCEQKKLTLSLELTSDARSLLLHSDRSRIKQILMNLISNSLKFTFNGKISIQSRIREHLGKSFVEFSVKDTGIGIEPEQQEKLFELFTVVGDTKSFNSNGTGIGLTISKKYIEALGGNIHLDSVFGEGTDIIFTIPIDIKSEIFSEDSESGQSQCDYQEKEYSKQEANIICDSMRKIISGSRGKF</sequence>
<dbReference type="GO" id="GO:0000155">
    <property type="term" value="F:phosphorelay sensor kinase activity"/>
    <property type="evidence" value="ECO:0007669"/>
    <property type="project" value="InterPro"/>
</dbReference>
<comment type="caution">
    <text evidence="9">The sequence shown here is derived from an EMBL/GenBank/DDBJ whole genome shotgun (WGS) entry which is preliminary data.</text>
</comment>
<dbReference type="InterPro" id="IPR005467">
    <property type="entry name" value="His_kinase_dom"/>
</dbReference>
<dbReference type="PANTHER" id="PTHR43047:SF72">
    <property type="entry name" value="OSMOSENSING HISTIDINE PROTEIN KINASE SLN1"/>
    <property type="match status" value="1"/>
</dbReference>
<dbReference type="SUPFAM" id="SSF55874">
    <property type="entry name" value="ATPase domain of HSP90 chaperone/DNA topoisomerase II/histidine kinase"/>
    <property type="match status" value="1"/>
</dbReference>
<accession>A0AAD2D4X1</accession>
<keyword evidence="4" id="KW-0808">Transferase</keyword>
<protein>
    <recommendedName>
        <fullName evidence="2">histidine kinase</fullName>
        <ecNumber evidence="2">2.7.13.3</ecNumber>
    </recommendedName>
</protein>
<name>A0AAD2D4X1_EUPCR</name>
<proteinExistence type="predicted"/>
<feature type="transmembrane region" description="Helical" evidence="7">
    <location>
        <begin position="12"/>
        <end position="30"/>
    </location>
</feature>
<feature type="region of interest" description="Disordered" evidence="6">
    <location>
        <begin position="215"/>
        <end position="240"/>
    </location>
</feature>
<keyword evidence="7" id="KW-0472">Membrane</keyword>
<dbReference type="EMBL" id="CAMPGE010021899">
    <property type="protein sequence ID" value="CAI2380001.1"/>
    <property type="molecule type" value="Genomic_DNA"/>
</dbReference>
<dbReference type="Gene3D" id="1.10.287.130">
    <property type="match status" value="1"/>
</dbReference>
<evidence type="ECO:0000256" key="1">
    <source>
        <dbReference type="ARBA" id="ARBA00000085"/>
    </source>
</evidence>
<keyword evidence="3" id="KW-0597">Phosphoprotein</keyword>
<dbReference type="InterPro" id="IPR004358">
    <property type="entry name" value="Sig_transdc_His_kin-like_C"/>
</dbReference>
<dbReference type="FunFam" id="3.30.565.10:FF:000010">
    <property type="entry name" value="Sensor histidine kinase RcsC"/>
    <property type="match status" value="1"/>
</dbReference>
<dbReference type="PRINTS" id="PR00344">
    <property type="entry name" value="BCTRLSENSOR"/>
</dbReference>
<dbReference type="InterPro" id="IPR036097">
    <property type="entry name" value="HisK_dim/P_sf"/>
</dbReference>
<evidence type="ECO:0000313" key="10">
    <source>
        <dbReference type="Proteomes" id="UP001295684"/>
    </source>
</evidence>
<evidence type="ECO:0000313" key="9">
    <source>
        <dbReference type="EMBL" id="CAI2380001.1"/>
    </source>
</evidence>
<evidence type="ECO:0000259" key="8">
    <source>
        <dbReference type="PROSITE" id="PS50109"/>
    </source>
</evidence>